<proteinExistence type="predicted"/>
<feature type="signal peptide" evidence="2">
    <location>
        <begin position="1"/>
        <end position="18"/>
    </location>
</feature>
<evidence type="ECO:0000256" key="2">
    <source>
        <dbReference type="SAM" id="SignalP"/>
    </source>
</evidence>
<sequence>MKKLMFIGTIAQTSLMLAACGNSVDASKQLHQVKAENSSLKTEVKSLKAQIQAQNGDGDSDAPTQNSNKTKSSNAVMGKEFVLKDSHGKKMAGITLTSVGQQWTSFVTDDDMLSDSDFNMGHPQNIVQLTFKYTNYGVEDGWSPDFTVYDGTGAEAKDTNYEDGGDDVSMGHSGTATMWYCLSLPFAKNNKVEIEYSDYIDDHEYSAKWIYQH</sequence>
<feature type="region of interest" description="Disordered" evidence="1">
    <location>
        <begin position="49"/>
        <end position="77"/>
    </location>
</feature>
<feature type="compositionally biased region" description="Polar residues" evidence="1">
    <location>
        <begin position="49"/>
        <end position="75"/>
    </location>
</feature>
<organism evidence="3 4">
    <name type="scientific">Lacticaseibacillus pabuli</name>
    <dbReference type="NCBI Taxonomy" id="3025672"/>
    <lineage>
        <taxon>Bacteria</taxon>
        <taxon>Bacillati</taxon>
        <taxon>Bacillota</taxon>
        <taxon>Bacilli</taxon>
        <taxon>Lactobacillales</taxon>
        <taxon>Lactobacillaceae</taxon>
        <taxon>Lacticaseibacillus</taxon>
    </lineage>
</organism>
<gene>
    <name evidence="3" type="ORF">PQ472_08340</name>
</gene>
<evidence type="ECO:0000256" key="1">
    <source>
        <dbReference type="SAM" id="MobiDB-lite"/>
    </source>
</evidence>
<dbReference type="RefSeq" id="WP_274259034.1">
    <property type="nucleotide sequence ID" value="NZ_CP117884.1"/>
</dbReference>
<name>A0ABY7WPA2_9LACO</name>
<dbReference type="Proteomes" id="UP001220377">
    <property type="component" value="Chromosome"/>
</dbReference>
<keyword evidence="4" id="KW-1185">Reference proteome</keyword>
<accession>A0ABY7WPA2</accession>
<evidence type="ECO:0000313" key="3">
    <source>
        <dbReference type="EMBL" id="WDF81931.1"/>
    </source>
</evidence>
<evidence type="ECO:0008006" key="5">
    <source>
        <dbReference type="Google" id="ProtNLM"/>
    </source>
</evidence>
<feature type="chain" id="PRO_5046015816" description="DUF4352 domain-containing protein" evidence="2">
    <location>
        <begin position="19"/>
        <end position="213"/>
    </location>
</feature>
<dbReference type="PROSITE" id="PS51257">
    <property type="entry name" value="PROKAR_LIPOPROTEIN"/>
    <property type="match status" value="1"/>
</dbReference>
<protein>
    <recommendedName>
        <fullName evidence="5">DUF4352 domain-containing protein</fullName>
    </recommendedName>
</protein>
<evidence type="ECO:0000313" key="4">
    <source>
        <dbReference type="Proteomes" id="UP001220377"/>
    </source>
</evidence>
<reference evidence="3 4" key="1">
    <citation type="submission" date="2023-02" db="EMBL/GenBank/DDBJ databases">
        <title>Genome sequence of Lacticaseibacillus sp. KACC 23028.</title>
        <authorList>
            <person name="Kim S."/>
            <person name="Heo J."/>
            <person name="Kwon S.-W."/>
        </authorList>
    </citation>
    <scope>NUCLEOTIDE SEQUENCE [LARGE SCALE GENOMIC DNA]</scope>
    <source>
        <strain evidence="3 4">KACC 23028</strain>
    </source>
</reference>
<dbReference type="EMBL" id="CP117884">
    <property type="protein sequence ID" value="WDF81931.1"/>
    <property type="molecule type" value="Genomic_DNA"/>
</dbReference>
<keyword evidence="2" id="KW-0732">Signal</keyword>